<dbReference type="PANTHER" id="PTHR10947">
    <property type="entry name" value="PHENYLALANYL-TRNA SYNTHETASE BETA CHAIN AND LEUCINE-RICH REPEAT-CONTAINING PROTEIN 47"/>
    <property type="match status" value="1"/>
</dbReference>
<dbReference type="InterPro" id="IPR004531">
    <property type="entry name" value="Phe-tRNA-synth_IIc_bsu_arc_euk"/>
</dbReference>
<dbReference type="EMBL" id="JADIMT010000100">
    <property type="protein sequence ID" value="MBO8437095.1"/>
    <property type="molecule type" value="Genomic_DNA"/>
</dbReference>
<dbReference type="PANTHER" id="PTHR10947:SF0">
    <property type="entry name" value="PHENYLALANINE--TRNA LIGASE BETA SUBUNIT"/>
    <property type="match status" value="1"/>
</dbReference>
<dbReference type="GO" id="GO:0003723">
    <property type="term" value="F:RNA binding"/>
    <property type="evidence" value="ECO:0007669"/>
    <property type="project" value="InterPro"/>
</dbReference>
<evidence type="ECO:0000256" key="7">
    <source>
        <dbReference type="ARBA" id="ARBA00022723"/>
    </source>
</evidence>
<evidence type="ECO:0000256" key="4">
    <source>
        <dbReference type="ARBA" id="ARBA00012814"/>
    </source>
</evidence>
<evidence type="ECO:0000259" key="13">
    <source>
        <dbReference type="PROSITE" id="PS51483"/>
    </source>
</evidence>
<sequence>MPKIEVPENIFYQLLGKKMSDEALVDIFPVAKAELDGHDKENEVIKIELNDTNRPDLWSAAGVARALKCYESGKIPSYDFFSTSDDEKPSDGRMVIDDESAIGIRDYSIGFAARGKTVDNELLINLIQSQEKLCTNFGRKRKTIAMGIYRSELIKYPVHYAAVDPDKTKFVPLGMTEELSLREICEKHPKGRDYGYIVSSFPRFPYLYDDNGDTLSFPPVINSARIGAVEVGDSDLFIEVSGPILDDLLLAVSILACDMSDMGFEILPVKCRFAKDTPYGREITVPYYFQKPMTATLSLVHHKLGENLTPAECIAALQKMGVHASVENDVITAQVPEYRNDFLHGVDIVEDIMIGHGLSLFEPVMPADFTIGRLSPVEEFSRKVKGILVGLGFQEMMYNYLGSKREYIDNMHVSGEDAVFIANPMSENYEVIRPSVLPCLLESESVSGHAVYPHNIFEVGKITVKDANDNSGTRTIDSLGFFSSNVAVGYNDAASYINTLMYFLRKEYTLSEAGDDPRFIPGRAAAIIYKGEKIGVFGETHPQVLESWGCSMPAIMAEIDLDKLMM</sequence>
<dbReference type="InterPro" id="IPR005147">
    <property type="entry name" value="tRNA_synthase_B5-dom"/>
</dbReference>
<dbReference type="SUPFAM" id="SSF46955">
    <property type="entry name" value="Putative DNA-binding domain"/>
    <property type="match status" value="2"/>
</dbReference>
<dbReference type="Gene3D" id="3.30.930.10">
    <property type="entry name" value="Bira Bifunctional Protein, Domain 2"/>
    <property type="match status" value="1"/>
</dbReference>
<dbReference type="SMART" id="SM00873">
    <property type="entry name" value="B3_4"/>
    <property type="match status" value="1"/>
</dbReference>
<comment type="cofactor">
    <cofactor evidence="1">
        <name>Mg(2+)</name>
        <dbReference type="ChEBI" id="CHEBI:18420"/>
    </cofactor>
</comment>
<dbReference type="InterPro" id="IPR009061">
    <property type="entry name" value="DNA-bd_dom_put_sf"/>
</dbReference>
<evidence type="ECO:0000313" key="15">
    <source>
        <dbReference type="Proteomes" id="UP000823615"/>
    </source>
</evidence>
<evidence type="ECO:0000313" key="14">
    <source>
        <dbReference type="EMBL" id="MBO8437095.1"/>
    </source>
</evidence>
<dbReference type="GO" id="GO:0004826">
    <property type="term" value="F:phenylalanine-tRNA ligase activity"/>
    <property type="evidence" value="ECO:0007669"/>
    <property type="project" value="UniProtKB-EC"/>
</dbReference>
<evidence type="ECO:0000256" key="10">
    <source>
        <dbReference type="ARBA" id="ARBA00022842"/>
    </source>
</evidence>
<comment type="caution">
    <text evidence="14">The sequence shown here is derived from an EMBL/GenBank/DDBJ whole genome shotgun (WGS) entry which is preliminary data.</text>
</comment>
<dbReference type="EC" id="6.1.1.20" evidence="4"/>
<keyword evidence="11" id="KW-0648">Protein biosynthesis</keyword>
<dbReference type="Proteomes" id="UP000823615">
    <property type="component" value="Unassembled WGS sequence"/>
</dbReference>
<dbReference type="GO" id="GO:0000287">
    <property type="term" value="F:magnesium ion binding"/>
    <property type="evidence" value="ECO:0007669"/>
    <property type="project" value="InterPro"/>
</dbReference>
<evidence type="ECO:0000256" key="8">
    <source>
        <dbReference type="ARBA" id="ARBA00022741"/>
    </source>
</evidence>
<feature type="domain" description="B5" evidence="13">
    <location>
        <begin position="288"/>
        <end position="363"/>
    </location>
</feature>
<evidence type="ECO:0000256" key="5">
    <source>
        <dbReference type="ARBA" id="ARBA00022490"/>
    </source>
</evidence>
<evidence type="ECO:0000256" key="2">
    <source>
        <dbReference type="ARBA" id="ARBA00004496"/>
    </source>
</evidence>
<evidence type="ECO:0000256" key="12">
    <source>
        <dbReference type="ARBA" id="ARBA00023146"/>
    </source>
</evidence>
<dbReference type="InterPro" id="IPR005146">
    <property type="entry name" value="B3/B4_tRNA-bd"/>
</dbReference>
<gene>
    <name evidence="14" type="ORF">IAA97_08970</name>
</gene>
<proteinExistence type="inferred from homology"/>
<organism evidence="14 15">
    <name type="scientific">Candidatus Ornithospirochaeta stercoripullorum</name>
    <dbReference type="NCBI Taxonomy" id="2840899"/>
    <lineage>
        <taxon>Bacteria</taxon>
        <taxon>Pseudomonadati</taxon>
        <taxon>Spirochaetota</taxon>
        <taxon>Spirochaetia</taxon>
        <taxon>Spirochaetales</taxon>
        <taxon>Spirochaetaceae</taxon>
        <taxon>Spirochaetaceae incertae sedis</taxon>
        <taxon>Candidatus Ornithospirochaeta</taxon>
    </lineage>
</organism>
<keyword evidence="5" id="KW-0963">Cytoplasm</keyword>
<dbReference type="PROSITE" id="PS51483">
    <property type="entry name" value="B5"/>
    <property type="match status" value="1"/>
</dbReference>
<dbReference type="GO" id="GO:0005524">
    <property type="term" value="F:ATP binding"/>
    <property type="evidence" value="ECO:0007669"/>
    <property type="project" value="UniProtKB-KW"/>
</dbReference>
<dbReference type="Gene3D" id="3.50.40.10">
    <property type="entry name" value="Phenylalanyl-trna Synthetase, Chain B, domain 3"/>
    <property type="match status" value="1"/>
</dbReference>
<evidence type="ECO:0000256" key="11">
    <source>
        <dbReference type="ARBA" id="ARBA00022917"/>
    </source>
</evidence>
<keyword evidence="8" id="KW-0547">Nucleotide-binding</keyword>
<keyword evidence="10" id="KW-0460">Magnesium</keyword>
<dbReference type="Gene3D" id="3.30.56.10">
    <property type="match status" value="2"/>
</dbReference>
<keyword evidence="7" id="KW-0479">Metal-binding</keyword>
<dbReference type="SMART" id="SM00874">
    <property type="entry name" value="B5"/>
    <property type="match status" value="1"/>
</dbReference>
<dbReference type="InterPro" id="IPR020825">
    <property type="entry name" value="Phe-tRNA_synthase-like_B3/B4"/>
</dbReference>
<reference evidence="14" key="2">
    <citation type="journal article" date="2021" name="PeerJ">
        <title>Extensive microbial diversity within the chicken gut microbiome revealed by metagenomics and culture.</title>
        <authorList>
            <person name="Gilroy R."/>
            <person name="Ravi A."/>
            <person name="Getino M."/>
            <person name="Pursley I."/>
            <person name="Horton D.L."/>
            <person name="Alikhan N.F."/>
            <person name="Baker D."/>
            <person name="Gharbi K."/>
            <person name="Hall N."/>
            <person name="Watson M."/>
            <person name="Adriaenssens E.M."/>
            <person name="Foster-Nyarko E."/>
            <person name="Jarju S."/>
            <person name="Secka A."/>
            <person name="Antonio M."/>
            <person name="Oren A."/>
            <person name="Chaudhuri R.R."/>
            <person name="La Ragione R."/>
            <person name="Hildebrand F."/>
            <person name="Pallen M.J."/>
        </authorList>
    </citation>
    <scope>NUCLEOTIDE SEQUENCE</scope>
    <source>
        <strain evidence="14">7293</strain>
    </source>
</reference>
<evidence type="ECO:0000256" key="3">
    <source>
        <dbReference type="ARBA" id="ARBA00007438"/>
    </source>
</evidence>
<dbReference type="CDD" id="cd00769">
    <property type="entry name" value="PheRS_beta_core"/>
    <property type="match status" value="1"/>
</dbReference>
<dbReference type="Pfam" id="PF03484">
    <property type="entry name" value="B5"/>
    <property type="match status" value="1"/>
</dbReference>
<dbReference type="InterPro" id="IPR041616">
    <property type="entry name" value="PheRS_beta_core"/>
</dbReference>
<keyword evidence="12" id="KW-0030">Aminoacyl-tRNA synthetase</keyword>
<dbReference type="NCBIfam" id="TIGR00471">
    <property type="entry name" value="pheT_arch"/>
    <property type="match status" value="1"/>
</dbReference>
<protein>
    <recommendedName>
        <fullName evidence="4">phenylalanine--tRNA ligase</fullName>
        <ecNumber evidence="4">6.1.1.20</ecNumber>
    </recommendedName>
</protein>
<dbReference type="Pfam" id="PF18262">
    <property type="entry name" value="PhetRS_B1"/>
    <property type="match status" value="1"/>
</dbReference>
<evidence type="ECO:0000256" key="6">
    <source>
        <dbReference type="ARBA" id="ARBA00022598"/>
    </source>
</evidence>
<dbReference type="GO" id="GO:0006432">
    <property type="term" value="P:phenylalanyl-tRNA aminoacylation"/>
    <property type="evidence" value="ECO:0007669"/>
    <property type="project" value="InterPro"/>
</dbReference>
<name>A0A9D9E384_9SPIO</name>
<dbReference type="AlphaFoldDB" id="A0A9D9E384"/>
<keyword evidence="9" id="KW-0067">ATP-binding</keyword>
<comment type="similarity">
    <text evidence="3">Belongs to the phenylalanyl-tRNA synthetase beta subunit family. Type 2 subfamily.</text>
</comment>
<dbReference type="SUPFAM" id="SSF55681">
    <property type="entry name" value="Class II aaRS and biotin synthetases"/>
    <property type="match status" value="1"/>
</dbReference>
<dbReference type="InterPro" id="IPR045864">
    <property type="entry name" value="aa-tRNA-synth_II/BPL/LPL"/>
</dbReference>
<dbReference type="InterPro" id="IPR040659">
    <property type="entry name" value="PhetRS_B1"/>
</dbReference>
<dbReference type="Pfam" id="PF17759">
    <property type="entry name" value="tRNA_synthFbeta"/>
    <property type="match status" value="1"/>
</dbReference>
<evidence type="ECO:0000256" key="9">
    <source>
        <dbReference type="ARBA" id="ARBA00022840"/>
    </source>
</evidence>
<dbReference type="InterPro" id="IPR045060">
    <property type="entry name" value="Phe-tRNA-ligase_IIc_bsu"/>
</dbReference>
<comment type="subcellular location">
    <subcellularLocation>
        <location evidence="2">Cytoplasm</location>
    </subcellularLocation>
</comment>
<evidence type="ECO:0000256" key="1">
    <source>
        <dbReference type="ARBA" id="ARBA00001946"/>
    </source>
</evidence>
<keyword evidence="6 14" id="KW-0436">Ligase</keyword>
<dbReference type="GO" id="GO:0009328">
    <property type="term" value="C:phenylalanine-tRNA ligase complex"/>
    <property type="evidence" value="ECO:0007669"/>
    <property type="project" value="TreeGrafter"/>
</dbReference>
<accession>A0A9D9E384</accession>
<reference evidence="14" key="1">
    <citation type="submission" date="2020-10" db="EMBL/GenBank/DDBJ databases">
        <authorList>
            <person name="Gilroy R."/>
        </authorList>
    </citation>
    <scope>NUCLEOTIDE SEQUENCE</scope>
    <source>
        <strain evidence="14">7293</strain>
    </source>
</reference>